<protein>
    <submittedName>
        <fullName evidence="2">MarR family transcriptional regulator</fullName>
    </submittedName>
</protein>
<evidence type="ECO:0000259" key="1">
    <source>
        <dbReference type="PROSITE" id="PS50995"/>
    </source>
</evidence>
<organism evidence="2 3">
    <name type="scientific">Kribbella albertanoniae</name>
    <dbReference type="NCBI Taxonomy" id="1266829"/>
    <lineage>
        <taxon>Bacteria</taxon>
        <taxon>Bacillati</taxon>
        <taxon>Actinomycetota</taxon>
        <taxon>Actinomycetes</taxon>
        <taxon>Propionibacteriales</taxon>
        <taxon>Kribbellaceae</taxon>
        <taxon>Kribbella</taxon>
    </lineage>
</organism>
<gene>
    <name evidence="2" type="ORF">E1261_24130</name>
</gene>
<dbReference type="PANTHER" id="PTHR33164:SF43">
    <property type="entry name" value="HTH-TYPE TRANSCRIPTIONAL REPRESSOR YETL"/>
    <property type="match status" value="1"/>
</dbReference>
<evidence type="ECO:0000313" key="3">
    <source>
        <dbReference type="Proteomes" id="UP000295075"/>
    </source>
</evidence>
<comment type="caution">
    <text evidence="2">The sequence shown here is derived from an EMBL/GenBank/DDBJ whole genome shotgun (WGS) entry which is preliminary data.</text>
</comment>
<dbReference type="AlphaFoldDB" id="A0A4V2XQC9"/>
<dbReference type="GO" id="GO:0003700">
    <property type="term" value="F:DNA-binding transcription factor activity"/>
    <property type="evidence" value="ECO:0007669"/>
    <property type="project" value="InterPro"/>
</dbReference>
<dbReference type="SUPFAM" id="SSF46785">
    <property type="entry name" value="Winged helix' DNA-binding domain"/>
    <property type="match status" value="1"/>
</dbReference>
<dbReference type="GO" id="GO:0006950">
    <property type="term" value="P:response to stress"/>
    <property type="evidence" value="ECO:0007669"/>
    <property type="project" value="TreeGrafter"/>
</dbReference>
<dbReference type="Gene3D" id="1.10.10.10">
    <property type="entry name" value="Winged helix-like DNA-binding domain superfamily/Winged helix DNA-binding domain"/>
    <property type="match status" value="1"/>
</dbReference>
<dbReference type="Proteomes" id="UP000295075">
    <property type="component" value="Unassembled WGS sequence"/>
</dbReference>
<name>A0A4V2XQC9_9ACTN</name>
<dbReference type="RefSeq" id="WP_132410187.1">
    <property type="nucleotide sequence ID" value="NZ_SMKA01000123.1"/>
</dbReference>
<dbReference type="SMART" id="SM00347">
    <property type="entry name" value="HTH_MARR"/>
    <property type="match status" value="1"/>
</dbReference>
<dbReference type="PANTHER" id="PTHR33164">
    <property type="entry name" value="TRANSCRIPTIONAL REGULATOR, MARR FAMILY"/>
    <property type="match status" value="1"/>
</dbReference>
<dbReference type="OrthoDB" id="122135at2"/>
<dbReference type="InterPro" id="IPR036390">
    <property type="entry name" value="WH_DNA-bd_sf"/>
</dbReference>
<dbReference type="EMBL" id="SMKA01000123">
    <property type="protein sequence ID" value="TDC25455.1"/>
    <property type="molecule type" value="Genomic_DNA"/>
</dbReference>
<dbReference type="Pfam" id="PF12802">
    <property type="entry name" value="MarR_2"/>
    <property type="match status" value="1"/>
</dbReference>
<dbReference type="InterPro" id="IPR036388">
    <property type="entry name" value="WH-like_DNA-bd_sf"/>
</dbReference>
<accession>A0A4V2XQC9</accession>
<reference evidence="2 3" key="1">
    <citation type="submission" date="2019-03" db="EMBL/GenBank/DDBJ databases">
        <title>Draft genome sequences of novel Actinobacteria.</title>
        <authorList>
            <person name="Sahin N."/>
            <person name="Ay H."/>
            <person name="Saygin H."/>
        </authorList>
    </citation>
    <scope>NUCLEOTIDE SEQUENCE [LARGE SCALE GENOMIC DNA]</scope>
    <source>
        <strain evidence="2 3">JCM 30547</strain>
    </source>
</reference>
<feature type="domain" description="HTH marR-type" evidence="1">
    <location>
        <begin position="15"/>
        <end position="157"/>
    </location>
</feature>
<sequence>MGERVEISTAKEAADDDLIKSFGRLLGAANRLEYILGRALEEECGITHLTYEVLLILGRAGGDGLSMRTIAQQQVLSTGGVTRLIDRMIAAGLVERAEDPADRRSRLVRITAEGERTAVAASAVHRRNIEQYFVAPLPADHFEQFAADVRLLSRAATDALPRLK</sequence>
<dbReference type="InterPro" id="IPR039422">
    <property type="entry name" value="MarR/SlyA-like"/>
</dbReference>
<evidence type="ECO:0000313" key="2">
    <source>
        <dbReference type="EMBL" id="TDC25455.1"/>
    </source>
</evidence>
<keyword evidence="3" id="KW-1185">Reference proteome</keyword>
<dbReference type="PROSITE" id="PS50995">
    <property type="entry name" value="HTH_MARR_2"/>
    <property type="match status" value="1"/>
</dbReference>
<dbReference type="InterPro" id="IPR000835">
    <property type="entry name" value="HTH_MarR-typ"/>
</dbReference>
<dbReference type="PRINTS" id="PR00598">
    <property type="entry name" value="HTHMARR"/>
</dbReference>
<proteinExistence type="predicted"/>